<comment type="caution">
    <text evidence="1">The sequence shown here is derived from an EMBL/GenBank/DDBJ whole genome shotgun (WGS) entry which is preliminary data.</text>
</comment>
<name>A0ABR0EGM7_ZASCE</name>
<accession>A0ABR0EGM7</accession>
<dbReference type="Proteomes" id="UP001305779">
    <property type="component" value="Unassembled WGS sequence"/>
</dbReference>
<evidence type="ECO:0000313" key="2">
    <source>
        <dbReference type="Proteomes" id="UP001305779"/>
    </source>
</evidence>
<sequence>MMAKDNPDNSASCTTAGSTRLALIEFEDSEEFDEPRPWLLSASLVQRIQTPVHHIWDVDGALDGLQTKIDVIERQLPEGVLTDRGDVGILIRPLVQKLHDLGKKGRNRIPLLRNAFDRAKNMAPKLSGNIPMLRLARLANETAMLQGTHNAALEHLDGHVAPFVENDWKSPDILSTANELPAASPMVLCCPKHVAKKKLKLKQIAPCPGIKTSVVQASGNRQDLKSIVFDQIAKIQVDTEQILNSMEELVKVRKT</sequence>
<reference evidence="1 2" key="1">
    <citation type="journal article" date="2023" name="G3 (Bethesda)">
        <title>A chromosome-level genome assembly of Zasmidium syzygii isolated from banana leaves.</title>
        <authorList>
            <person name="van Westerhoven A.C."/>
            <person name="Mehrabi R."/>
            <person name="Talebi R."/>
            <person name="Steentjes M.B.F."/>
            <person name="Corcolon B."/>
            <person name="Chong P.A."/>
            <person name="Kema G.H.J."/>
            <person name="Seidl M.F."/>
        </authorList>
    </citation>
    <scope>NUCLEOTIDE SEQUENCE [LARGE SCALE GENOMIC DNA]</scope>
    <source>
        <strain evidence="1 2">P124</strain>
    </source>
</reference>
<protein>
    <submittedName>
        <fullName evidence="1">Uncharacterized protein</fullName>
    </submittedName>
</protein>
<proteinExistence type="predicted"/>
<keyword evidence="2" id="KW-1185">Reference proteome</keyword>
<evidence type="ECO:0000313" key="1">
    <source>
        <dbReference type="EMBL" id="KAK4500649.1"/>
    </source>
</evidence>
<gene>
    <name evidence="1" type="ORF">PRZ48_008838</name>
</gene>
<organism evidence="1 2">
    <name type="scientific">Zasmidium cellare</name>
    <name type="common">Wine cellar mold</name>
    <name type="synonym">Racodium cellare</name>
    <dbReference type="NCBI Taxonomy" id="395010"/>
    <lineage>
        <taxon>Eukaryota</taxon>
        <taxon>Fungi</taxon>
        <taxon>Dikarya</taxon>
        <taxon>Ascomycota</taxon>
        <taxon>Pezizomycotina</taxon>
        <taxon>Dothideomycetes</taxon>
        <taxon>Dothideomycetidae</taxon>
        <taxon>Mycosphaerellales</taxon>
        <taxon>Mycosphaerellaceae</taxon>
        <taxon>Zasmidium</taxon>
    </lineage>
</organism>
<dbReference type="EMBL" id="JAXOVC010000006">
    <property type="protein sequence ID" value="KAK4500649.1"/>
    <property type="molecule type" value="Genomic_DNA"/>
</dbReference>